<dbReference type="GO" id="GO:0020037">
    <property type="term" value="F:heme binding"/>
    <property type="evidence" value="ECO:0007669"/>
    <property type="project" value="UniProtKB-ARBA"/>
</dbReference>
<evidence type="ECO:0000313" key="13">
    <source>
        <dbReference type="EMBL" id="TXS33738.1"/>
    </source>
</evidence>
<keyword evidence="8" id="KW-0460">Magnesium</keyword>
<dbReference type="GO" id="GO:0005524">
    <property type="term" value="F:ATP binding"/>
    <property type="evidence" value="ECO:0007669"/>
    <property type="project" value="UniProtKB-ARBA"/>
</dbReference>
<feature type="compositionally biased region" description="Gly residues" evidence="11">
    <location>
        <begin position="543"/>
        <end position="557"/>
    </location>
</feature>
<evidence type="ECO:0000256" key="2">
    <source>
        <dbReference type="ARBA" id="ARBA00001971"/>
    </source>
</evidence>
<dbReference type="AlphaFoldDB" id="A0A652LEW6"/>
<dbReference type="InterPro" id="IPR029016">
    <property type="entry name" value="GAF-like_dom_sf"/>
</dbReference>
<dbReference type="GO" id="GO:0019825">
    <property type="term" value="F:oxygen binding"/>
    <property type="evidence" value="ECO:0007669"/>
    <property type="project" value="UniProtKB-ARBA"/>
</dbReference>
<dbReference type="GO" id="GO:0046983">
    <property type="term" value="F:protein dimerization activity"/>
    <property type="evidence" value="ECO:0007669"/>
    <property type="project" value="InterPro"/>
</dbReference>
<dbReference type="GO" id="GO:0070026">
    <property type="term" value="F:nitric oxide binding"/>
    <property type="evidence" value="ECO:0007669"/>
    <property type="project" value="UniProtKB-ARBA"/>
</dbReference>
<comment type="cofactor">
    <cofactor evidence="2">
        <name>heme</name>
        <dbReference type="ChEBI" id="CHEBI:30413"/>
    </cofactor>
</comment>
<evidence type="ECO:0000256" key="5">
    <source>
        <dbReference type="ARBA" id="ARBA00022679"/>
    </source>
</evidence>
<comment type="caution">
    <text evidence="13">The sequence shown here is derived from an EMBL/GenBank/DDBJ whole genome shotgun (WGS) entry which is preliminary data.</text>
</comment>
<accession>A0A652LEW6</accession>
<dbReference type="SUPFAM" id="SSF55781">
    <property type="entry name" value="GAF domain-like"/>
    <property type="match status" value="2"/>
</dbReference>
<evidence type="ECO:0000256" key="1">
    <source>
        <dbReference type="ARBA" id="ARBA00001946"/>
    </source>
</evidence>
<dbReference type="Pfam" id="PF07730">
    <property type="entry name" value="HisKA_3"/>
    <property type="match status" value="1"/>
</dbReference>
<dbReference type="InterPro" id="IPR036890">
    <property type="entry name" value="HATPase_C_sf"/>
</dbReference>
<dbReference type="Gene3D" id="3.30.450.40">
    <property type="match status" value="2"/>
</dbReference>
<name>A0A652LEW6_9ACTN</name>
<dbReference type="GO" id="GO:0016020">
    <property type="term" value="C:membrane"/>
    <property type="evidence" value="ECO:0007669"/>
    <property type="project" value="InterPro"/>
</dbReference>
<dbReference type="GO" id="GO:0019826">
    <property type="term" value="F:oxygen sensor activity"/>
    <property type="evidence" value="ECO:0007669"/>
    <property type="project" value="UniProtKB-ARBA"/>
</dbReference>
<organism evidence="13">
    <name type="scientific">Streptomyces sp. gb1(2016)</name>
    <dbReference type="NCBI Taxonomy" id="1828321"/>
    <lineage>
        <taxon>Bacteria</taxon>
        <taxon>Bacillati</taxon>
        <taxon>Actinomycetota</taxon>
        <taxon>Actinomycetes</taxon>
        <taxon>Kitasatosporales</taxon>
        <taxon>Streptomycetaceae</taxon>
        <taxon>Streptomyces</taxon>
    </lineage>
</organism>
<dbReference type="FunFam" id="3.30.450.40:FF:000052">
    <property type="entry name" value="Oxygen sensor histidine kinase response regulator DevS/DosS"/>
    <property type="match status" value="1"/>
</dbReference>
<dbReference type="SMART" id="SM00065">
    <property type="entry name" value="GAF"/>
    <property type="match status" value="2"/>
</dbReference>
<keyword evidence="10" id="KW-0902">Two-component regulatory system</keyword>
<dbReference type="Gene3D" id="3.30.565.10">
    <property type="entry name" value="Histidine kinase-like ATPase, C-terminal domain"/>
    <property type="match status" value="1"/>
</dbReference>
<feature type="domain" description="GAF" evidence="12">
    <location>
        <begin position="216"/>
        <end position="363"/>
    </location>
</feature>
<dbReference type="GO" id="GO:0070025">
    <property type="term" value="F:carbon monoxide binding"/>
    <property type="evidence" value="ECO:0007669"/>
    <property type="project" value="UniProtKB-ARBA"/>
</dbReference>
<evidence type="ECO:0000256" key="11">
    <source>
        <dbReference type="SAM" id="MobiDB-lite"/>
    </source>
</evidence>
<dbReference type="CDD" id="cd16917">
    <property type="entry name" value="HATPase_UhpB-NarQ-NarX-like"/>
    <property type="match status" value="1"/>
</dbReference>
<comment type="cofactor">
    <cofactor evidence="1">
        <name>Mg(2+)</name>
        <dbReference type="ChEBI" id="CHEBI:18420"/>
    </cofactor>
</comment>
<evidence type="ECO:0000256" key="6">
    <source>
        <dbReference type="ARBA" id="ARBA00022723"/>
    </source>
</evidence>
<dbReference type="RefSeq" id="WP_147982541.1">
    <property type="nucleotide sequence ID" value="NZ_RDBM01000010.1"/>
</dbReference>
<evidence type="ECO:0000256" key="3">
    <source>
        <dbReference type="ARBA" id="ARBA00022490"/>
    </source>
</evidence>
<keyword evidence="9" id="KW-0408">Iron</keyword>
<dbReference type="GO" id="GO:0000155">
    <property type="term" value="F:phosphorelay sensor kinase activity"/>
    <property type="evidence" value="ECO:0007669"/>
    <property type="project" value="InterPro"/>
</dbReference>
<evidence type="ECO:0000256" key="4">
    <source>
        <dbReference type="ARBA" id="ARBA00022553"/>
    </source>
</evidence>
<evidence type="ECO:0000256" key="10">
    <source>
        <dbReference type="ARBA" id="ARBA00023012"/>
    </source>
</evidence>
<feature type="region of interest" description="Disordered" evidence="11">
    <location>
        <begin position="542"/>
        <end position="576"/>
    </location>
</feature>
<keyword evidence="5" id="KW-0808">Transferase</keyword>
<gene>
    <name evidence="13" type="ORF">EAO74_02835</name>
</gene>
<dbReference type="Pfam" id="PF13185">
    <property type="entry name" value="GAF_2"/>
    <property type="match status" value="2"/>
</dbReference>
<reference evidence="13" key="1">
    <citation type="submission" date="2018-10" db="EMBL/GenBank/DDBJ databases">
        <authorList>
            <person name="Hariharan J."/>
            <person name="Choudoir M.J."/>
            <person name="Diebold P."/>
            <person name="Panke-Buisse K."/>
            <person name="Campbell A.N."/>
            <person name="Buckley D.H."/>
        </authorList>
    </citation>
    <scope>NUCLEOTIDE SEQUENCE</scope>
    <source>
        <strain evidence="13">Gb1</strain>
    </source>
</reference>
<dbReference type="InterPro" id="IPR011712">
    <property type="entry name" value="Sig_transdc_His_kin_sub3_dim/P"/>
</dbReference>
<dbReference type="InterPro" id="IPR003594">
    <property type="entry name" value="HATPase_dom"/>
</dbReference>
<evidence type="ECO:0000256" key="9">
    <source>
        <dbReference type="ARBA" id="ARBA00023004"/>
    </source>
</evidence>
<evidence type="ECO:0000259" key="12">
    <source>
        <dbReference type="SMART" id="SM00065"/>
    </source>
</evidence>
<proteinExistence type="predicted"/>
<dbReference type="GO" id="GO:0070483">
    <property type="term" value="P:detection of hypoxia"/>
    <property type="evidence" value="ECO:0007669"/>
    <property type="project" value="UniProtKB-ARBA"/>
</dbReference>
<dbReference type="InterPro" id="IPR003018">
    <property type="entry name" value="GAF"/>
</dbReference>
<dbReference type="Pfam" id="PF02518">
    <property type="entry name" value="HATPase_c"/>
    <property type="match status" value="1"/>
</dbReference>
<evidence type="ECO:0000256" key="7">
    <source>
        <dbReference type="ARBA" id="ARBA00022777"/>
    </source>
</evidence>
<keyword evidence="3" id="KW-0963">Cytoplasm</keyword>
<evidence type="ECO:0000256" key="8">
    <source>
        <dbReference type="ARBA" id="ARBA00022842"/>
    </source>
</evidence>
<dbReference type="PANTHER" id="PTHR24421">
    <property type="entry name" value="NITRATE/NITRITE SENSOR PROTEIN NARX-RELATED"/>
    <property type="match status" value="1"/>
</dbReference>
<protein>
    <submittedName>
        <fullName evidence="13">GAF domain-containing protein</fullName>
    </submittedName>
</protein>
<keyword evidence="4" id="KW-0597">Phosphoprotein</keyword>
<keyword evidence="7" id="KW-0418">Kinase</keyword>
<sequence>MSEGDPAAGLSTHELLSRLQSRVDAARGSRDRIHSLLEAVLSVGRELELSQVLRRIVEEATVLVDAEYGALGVIGEENRLSEFIPVGVSDERWAAIGELPVGHGLLGELIRHPEPLRLAELSEHPESYGFPPHHPQMHSFLGVPIRVRGQVFGNIYLTQKRGAAEFDAEDESVLLTLAVAAGIAIENSRLYEESRRRERWLAAGSEVTNSLLSGSPRAEVMALILEHAGANVPSDLAMIAVPVEGAGKLRIVLATGDEGERHHGAFVPAREGYLGVALTHPGPSGSSDIESDPRSEGDTARWAGFGPAVAVPIGSGAVVRGVLLLTRKKRSLPFSAAESESLTAFAHQASLAMELAERRRDAERTTLLEDRDRIARDLHDLAIQRLFATGMTLQSAQRFVTHPQAEQRLRRAVDDLDATIKIIRSTIFGLRTHGTAGVGSSGLRSRVAQAVEAAAASLGFPPALRVEGLVETRVPVPLADHVVAVLVETLSNAARYARADSVDVHLRSASGRLTLTVTDNGVGIPGDAVFSGLHNLEERARESGGGLEISAPAGGGTRVAWSAPLTPERSADRPPP</sequence>
<dbReference type="InterPro" id="IPR050482">
    <property type="entry name" value="Sensor_HK_TwoCompSys"/>
</dbReference>
<keyword evidence="6" id="KW-0479">Metal-binding</keyword>
<feature type="domain" description="GAF" evidence="12">
    <location>
        <begin position="48"/>
        <end position="195"/>
    </location>
</feature>
<dbReference type="Gene3D" id="1.20.5.1930">
    <property type="match status" value="1"/>
</dbReference>
<dbReference type="GO" id="GO:0000287">
    <property type="term" value="F:magnesium ion binding"/>
    <property type="evidence" value="ECO:0007669"/>
    <property type="project" value="UniProtKB-ARBA"/>
</dbReference>
<dbReference type="SUPFAM" id="SSF55874">
    <property type="entry name" value="ATPase domain of HSP90 chaperone/DNA topoisomerase II/histidine kinase"/>
    <property type="match status" value="1"/>
</dbReference>
<dbReference type="PANTHER" id="PTHR24421:SF56">
    <property type="entry name" value="OXYGEN SENSOR HISTIDINE KINASE RESPONSE REGULATOR DOST"/>
    <property type="match status" value="1"/>
</dbReference>
<dbReference type="EMBL" id="RDBM01000010">
    <property type="protein sequence ID" value="TXS33738.1"/>
    <property type="molecule type" value="Genomic_DNA"/>
</dbReference>